<reference evidence="2 3" key="1">
    <citation type="journal article" date="2023" name="G3 (Bethesda)">
        <title>A chromosome-length genome assembly and annotation of blackberry (Rubus argutus, cv. 'Hillquist').</title>
        <authorList>
            <person name="Bruna T."/>
            <person name="Aryal R."/>
            <person name="Dudchenko O."/>
            <person name="Sargent D.J."/>
            <person name="Mead D."/>
            <person name="Buti M."/>
            <person name="Cavallini A."/>
            <person name="Hytonen T."/>
            <person name="Andres J."/>
            <person name="Pham M."/>
            <person name="Weisz D."/>
            <person name="Mascagni F."/>
            <person name="Usai G."/>
            <person name="Natali L."/>
            <person name="Bassil N."/>
            <person name="Fernandez G.E."/>
            <person name="Lomsadze A."/>
            <person name="Armour M."/>
            <person name="Olukolu B."/>
            <person name="Poorten T."/>
            <person name="Britton C."/>
            <person name="Davik J."/>
            <person name="Ashrafi H."/>
            <person name="Aiden E.L."/>
            <person name="Borodovsky M."/>
            <person name="Worthington M."/>
        </authorList>
    </citation>
    <scope>NUCLEOTIDE SEQUENCE [LARGE SCALE GENOMIC DNA]</scope>
    <source>
        <strain evidence="2">PI 553951</strain>
    </source>
</reference>
<gene>
    <name evidence="2" type="ORF">M0R45_016212</name>
</gene>
<feature type="region of interest" description="Disordered" evidence="1">
    <location>
        <begin position="73"/>
        <end position="102"/>
    </location>
</feature>
<feature type="compositionally biased region" description="Basic residues" evidence="1">
    <location>
        <begin position="93"/>
        <end position="102"/>
    </location>
</feature>
<organism evidence="2 3">
    <name type="scientific">Rubus argutus</name>
    <name type="common">Southern blackberry</name>
    <dbReference type="NCBI Taxonomy" id="59490"/>
    <lineage>
        <taxon>Eukaryota</taxon>
        <taxon>Viridiplantae</taxon>
        <taxon>Streptophyta</taxon>
        <taxon>Embryophyta</taxon>
        <taxon>Tracheophyta</taxon>
        <taxon>Spermatophyta</taxon>
        <taxon>Magnoliopsida</taxon>
        <taxon>eudicotyledons</taxon>
        <taxon>Gunneridae</taxon>
        <taxon>Pentapetalae</taxon>
        <taxon>rosids</taxon>
        <taxon>fabids</taxon>
        <taxon>Rosales</taxon>
        <taxon>Rosaceae</taxon>
        <taxon>Rosoideae</taxon>
        <taxon>Rosoideae incertae sedis</taxon>
        <taxon>Rubus</taxon>
    </lineage>
</organism>
<comment type="caution">
    <text evidence="2">The sequence shown here is derived from an EMBL/GenBank/DDBJ whole genome shotgun (WGS) entry which is preliminary data.</text>
</comment>
<dbReference type="Proteomes" id="UP001457282">
    <property type="component" value="Unassembled WGS sequence"/>
</dbReference>
<sequence length="102" mass="11003">MMRAGNRFGNPTGLGYFGKGTGSWARAGFARPGQSLNTGEITAARERQSMVKRRRGKEVEGLIAESLGLTPSGLGGLDSSTGQGIAARQGREYRRRRRDLYG</sequence>
<name>A0AAW1XSF3_RUBAR</name>
<dbReference type="EMBL" id="JBEDUW010000003">
    <property type="protein sequence ID" value="KAK9939517.1"/>
    <property type="molecule type" value="Genomic_DNA"/>
</dbReference>
<evidence type="ECO:0000256" key="1">
    <source>
        <dbReference type="SAM" id="MobiDB-lite"/>
    </source>
</evidence>
<dbReference type="AlphaFoldDB" id="A0AAW1XSF3"/>
<accession>A0AAW1XSF3</accession>
<evidence type="ECO:0000313" key="3">
    <source>
        <dbReference type="Proteomes" id="UP001457282"/>
    </source>
</evidence>
<feature type="compositionally biased region" description="Low complexity" evidence="1">
    <location>
        <begin position="73"/>
        <end position="84"/>
    </location>
</feature>
<protein>
    <submittedName>
        <fullName evidence="2">Uncharacterized protein</fullName>
    </submittedName>
</protein>
<keyword evidence="3" id="KW-1185">Reference proteome</keyword>
<proteinExistence type="predicted"/>
<evidence type="ECO:0000313" key="2">
    <source>
        <dbReference type="EMBL" id="KAK9939517.1"/>
    </source>
</evidence>